<dbReference type="AlphaFoldDB" id="A0A4Y2ISA4"/>
<organism evidence="1 2">
    <name type="scientific">Araneus ventricosus</name>
    <name type="common">Orbweaver spider</name>
    <name type="synonym">Epeira ventricosa</name>
    <dbReference type="NCBI Taxonomy" id="182803"/>
    <lineage>
        <taxon>Eukaryota</taxon>
        <taxon>Metazoa</taxon>
        <taxon>Ecdysozoa</taxon>
        <taxon>Arthropoda</taxon>
        <taxon>Chelicerata</taxon>
        <taxon>Arachnida</taxon>
        <taxon>Araneae</taxon>
        <taxon>Araneomorphae</taxon>
        <taxon>Entelegynae</taxon>
        <taxon>Araneoidea</taxon>
        <taxon>Araneidae</taxon>
        <taxon>Araneus</taxon>
    </lineage>
</organism>
<protein>
    <submittedName>
        <fullName evidence="1">Uncharacterized protein</fullName>
    </submittedName>
</protein>
<proteinExistence type="predicted"/>
<accession>A0A4Y2ISA4</accession>
<reference evidence="1 2" key="1">
    <citation type="journal article" date="2019" name="Sci. Rep.">
        <title>Orb-weaving spider Araneus ventricosus genome elucidates the spidroin gene catalogue.</title>
        <authorList>
            <person name="Kono N."/>
            <person name="Nakamura H."/>
            <person name="Ohtoshi R."/>
            <person name="Moran D.A.P."/>
            <person name="Shinohara A."/>
            <person name="Yoshida Y."/>
            <person name="Fujiwara M."/>
            <person name="Mori M."/>
            <person name="Tomita M."/>
            <person name="Arakawa K."/>
        </authorList>
    </citation>
    <scope>NUCLEOTIDE SEQUENCE [LARGE SCALE GENOMIC DNA]</scope>
</reference>
<name>A0A4Y2ISA4_ARAVE</name>
<comment type="caution">
    <text evidence="1">The sequence shown here is derived from an EMBL/GenBank/DDBJ whole genome shotgun (WGS) entry which is preliminary data.</text>
</comment>
<dbReference type="Proteomes" id="UP000499080">
    <property type="component" value="Unassembled WGS sequence"/>
</dbReference>
<keyword evidence="2" id="KW-1185">Reference proteome</keyword>
<evidence type="ECO:0000313" key="2">
    <source>
        <dbReference type="Proteomes" id="UP000499080"/>
    </source>
</evidence>
<sequence length="101" mass="11200">MEGSKNRFHEHQAIKFGGSLIGRTDQTAPPIGKSILGDQIDHKCGPVYCARSSPAFKTGPPCPNFPRITATHTPLPSFRGFFFDPRGSFPPNRLLYFSFMT</sequence>
<dbReference type="EMBL" id="BGPR01187217">
    <property type="protein sequence ID" value="GBM80721.1"/>
    <property type="molecule type" value="Genomic_DNA"/>
</dbReference>
<evidence type="ECO:0000313" key="1">
    <source>
        <dbReference type="EMBL" id="GBM80721.1"/>
    </source>
</evidence>
<gene>
    <name evidence="1" type="ORF">AVEN_62300_1</name>
</gene>